<protein>
    <submittedName>
        <fullName evidence="2">Uncharacterized protein</fullName>
    </submittedName>
</protein>
<proteinExistence type="predicted"/>
<feature type="non-terminal residue" evidence="2">
    <location>
        <position position="1"/>
    </location>
</feature>
<dbReference type="EMBL" id="CADCVQ010000009">
    <property type="protein sequence ID" value="CAA9472940.1"/>
    <property type="molecule type" value="Genomic_DNA"/>
</dbReference>
<feature type="compositionally biased region" description="Basic residues" evidence="1">
    <location>
        <begin position="22"/>
        <end position="36"/>
    </location>
</feature>
<organism evidence="2">
    <name type="scientific">uncultured Solirubrobacteraceae bacterium</name>
    <dbReference type="NCBI Taxonomy" id="1162706"/>
    <lineage>
        <taxon>Bacteria</taxon>
        <taxon>Bacillati</taxon>
        <taxon>Actinomycetota</taxon>
        <taxon>Thermoleophilia</taxon>
        <taxon>Solirubrobacterales</taxon>
        <taxon>Solirubrobacteraceae</taxon>
        <taxon>environmental samples</taxon>
    </lineage>
</organism>
<feature type="compositionally biased region" description="Low complexity" evidence="1">
    <location>
        <begin position="53"/>
        <end position="68"/>
    </location>
</feature>
<accession>A0A6J4RG11</accession>
<sequence length="107" mass="11573">ADESRGTCQGRRAGDPPAGGARARRRPRPRAVRARVRPAPGAREPRRSRRLARGALPPGLGRNVAQRRPLVRRLRPQAAHEARACAAAAALHPHARRLRLSARSGAV</sequence>
<gene>
    <name evidence="2" type="ORF">AVDCRST_MAG67-337</name>
</gene>
<reference evidence="2" key="1">
    <citation type="submission" date="2020-02" db="EMBL/GenBank/DDBJ databases">
        <authorList>
            <person name="Meier V. D."/>
        </authorList>
    </citation>
    <scope>NUCLEOTIDE SEQUENCE</scope>
    <source>
        <strain evidence="2">AVDCRST_MAG67</strain>
    </source>
</reference>
<evidence type="ECO:0000256" key="1">
    <source>
        <dbReference type="SAM" id="MobiDB-lite"/>
    </source>
</evidence>
<feature type="region of interest" description="Disordered" evidence="1">
    <location>
        <begin position="1"/>
        <end position="68"/>
    </location>
</feature>
<dbReference type="AlphaFoldDB" id="A0A6J4RG11"/>
<feature type="non-terminal residue" evidence="2">
    <location>
        <position position="107"/>
    </location>
</feature>
<name>A0A6J4RG11_9ACTN</name>
<evidence type="ECO:0000313" key="2">
    <source>
        <dbReference type="EMBL" id="CAA9472940.1"/>
    </source>
</evidence>